<dbReference type="SMART" id="SM00266">
    <property type="entry name" value="CAD"/>
    <property type="match status" value="1"/>
</dbReference>
<dbReference type="GO" id="GO:0016787">
    <property type="term" value="F:hydrolase activity"/>
    <property type="evidence" value="ECO:0007669"/>
    <property type="project" value="InterPro"/>
</dbReference>
<evidence type="ECO:0000313" key="4">
    <source>
        <dbReference type="EMBL" id="KAK6175350.1"/>
    </source>
</evidence>
<keyword evidence="1 2" id="KW-0053">Apoptosis</keyword>
<comment type="caution">
    <text evidence="4">The sequence shown here is derived from an EMBL/GenBank/DDBJ whole genome shotgun (WGS) entry which is preliminary data.</text>
</comment>
<evidence type="ECO:0000259" key="3">
    <source>
        <dbReference type="PROSITE" id="PS51135"/>
    </source>
</evidence>
<accession>A0AAN8PR77</accession>
<evidence type="ECO:0000313" key="5">
    <source>
        <dbReference type="Proteomes" id="UP001347796"/>
    </source>
</evidence>
<dbReference type="GO" id="GO:0005634">
    <property type="term" value="C:nucleus"/>
    <property type="evidence" value="ECO:0007669"/>
    <property type="project" value="InterPro"/>
</dbReference>
<evidence type="ECO:0000256" key="1">
    <source>
        <dbReference type="ARBA" id="ARBA00022703"/>
    </source>
</evidence>
<dbReference type="InterPro" id="IPR044925">
    <property type="entry name" value="His-Me_finger_sf"/>
</dbReference>
<name>A0AAN8PR77_PATCE</name>
<dbReference type="Proteomes" id="UP001347796">
    <property type="component" value="Unassembled WGS sequence"/>
</dbReference>
<organism evidence="4 5">
    <name type="scientific">Patella caerulea</name>
    <name type="common">Rayed Mediterranean limpet</name>
    <dbReference type="NCBI Taxonomy" id="87958"/>
    <lineage>
        <taxon>Eukaryota</taxon>
        <taxon>Metazoa</taxon>
        <taxon>Spiralia</taxon>
        <taxon>Lophotrochozoa</taxon>
        <taxon>Mollusca</taxon>
        <taxon>Gastropoda</taxon>
        <taxon>Patellogastropoda</taxon>
        <taxon>Patelloidea</taxon>
        <taxon>Patellidae</taxon>
        <taxon>Patella</taxon>
    </lineage>
</organism>
<dbReference type="Pfam" id="PF09230">
    <property type="entry name" value="DFF40"/>
    <property type="match status" value="1"/>
</dbReference>
<dbReference type="InterPro" id="IPR039729">
    <property type="entry name" value="DFF40"/>
</dbReference>
<reference evidence="4 5" key="1">
    <citation type="submission" date="2024-01" db="EMBL/GenBank/DDBJ databases">
        <title>The genome of the rayed Mediterranean limpet Patella caerulea (Linnaeus, 1758).</title>
        <authorList>
            <person name="Anh-Thu Weber A."/>
            <person name="Halstead-Nussloch G."/>
        </authorList>
    </citation>
    <scope>NUCLEOTIDE SEQUENCE [LARGE SCALE GENOMIC DNA]</scope>
    <source>
        <strain evidence="4">AATW-2023a</strain>
        <tissue evidence="4">Whole specimen</tissue>
    </source>
</reference>
<dbReference type="PANTHER" id="PTHR13067">
    <property type="entry name" value="CASPASE-ACTIVATED DNASE"/>
    <property type="match status" value="1"/>
</dbReference>
<dbReference type="PANTHER" id="PTHR13067:SF2">
    <property type="entry name" value="CASPASE-ACTIVATED DNASE"/>
    <property type="match status" value="1"/>
</dbReference>
<evidence type="ECO:0000256" key="2">
    <source>
        <dbReference type="PROSITE-ProRule" id="PRU00447"/>
    </source>
</evidence>
<dbReference type="GO" id="GO:0004520">
    <property type="term" value="F:DNA endonuclease activity"/>
    <property type="evidence" value="ECO:0007669"/>
    <property type="project" value="InterPro"/>
</dbReference>
<dbReference type="GO" id="GO:0006309">
    <property type="term" value="P:apoptotic DNA fragmentation"/>
    <property type="evidence" value="ECO:0007669"/>
    <property type="project" value="InterPro"/>
</dbReference>
<sequence length="336" mass="39000">MLSRLIALFTGGMKAYKVQDLKRTARYGITAKNFKELLKKGAEKLKIPEDEVTIVLEDDGSVVDSDAFLKTLPTQTVFVFLRNGEQWKGAGALIHDALQKLLNCTRKSQLAEQIREFMEDDDSPSKIHVMSSYLEMLGTDIKSEQRYENEDWFEGINKKYKTKSDLMKNSAQTRIRSYHTTAKDQIEKEAKGHTKELLLDLLEELTEELKANDFHGHYFDRTAPAEKRLCDREGWFRCQGAFDVDKCELLHTINPYASRGYRQLFGLWNLDHIIEKSREVIPTLIEAAKQKPKYKDINWKYVYNLLFTASNLKLVQIACHKKSAREGTLKWQDFCR</sequence>
<dbReference type="SUPFAM" id="SSF54060">
    <property type="entry name" value="His-Me finger endonucleases"/>
    <property type="match status" value="1"/>
</dbReference>
<feature type="domain" description="CIDE-N" evidence="3">
    <location>
        <begin position="12"/>
        <end position="89"/>
    </location>
</feature>
<dbReference type="InterPro" id="IPR003508">
    <property type="entry name" value="CIDE-N_dom"/>
</dbReference>
<dbReference type="InterPro" id="IPR015311">
    <property type="entry name" value="DFF40_C"/>
</dbReference>
<protein>
    <recommendedName>
        <fullName evidence="3">CIDE-N domain-containing protein</fullName>
    </recommendedName>
</protein>
<dbReference type="SUPFAM" id="SSF54277">
    <property type="entry name" value="CAD &amp; PB1 domains"/>
    <property type="match status" value="1"/>
</dbReference>
<dbReference type="GO" id="GO:0005737">
    <property type="term" value="C:cytoplasm"/>
    <property type="evidence" value="ECO:0007669"/>
    <property type="project" value="InterPro"/>
</dbReference>
<dbReference type="Gene3D" id="3.10.20.10">
    <property type="match status" value="1"/>
</dbReference>
<dbReference type="EMBL" id="JAZGQO010000010">
    <property type="protein sequence ID" value="KAK6175350.1"/>
    <property type="molecule type" value="Genomic_DNA"/>
</dbReference>
<gene>
    <name evidence="4" type="ORF">SNE40_013835</name>
</gene>
<keyword evidence="5" id="KW-1185">Reference proteome</keyword>
<proteinExistence type="predicted"/>
<dbReference type="Pfam" id="PF02017">
    <property type="entry name" value="CIDE-N"/>
    <property type="match status" value="1"/>
</dbReference>
<dbReference type="CDD" id="cd01615">
    <property type="entry name" value="CIDE_N"/>
    <property type="match status" value="1"/>
</dbReference>
<dbReference type="AlphaFoldDB" id="A0AAN8PR77"/>
<dbReference type="PROSITE" id="PS51135">
    <property type="entry name" value="CIDE_N"/>
    <property type="match status" value="1"/>
</dbReference>